<dbReference type="EMBL" id="CP001055">
    <property type="protein sequence ID" value="ACC98531.1"/>
    <property type="molecule type" value="Genomic_DNA"/>
</dbReference>
<name>B2KDD5_ELUMP</name>
<accession>B2KDD5</accession>
<dbReference type="STRING" id="445932.Emin_0978"/>
<dbReference type="InterPro" id="IPR024432">
    <property type="entry name" value="Put_RecE_PDDEXK-like_dom"/>
</dbReference>
<evidence type="ECO:0000259" key="1">
    <source>
        <dbReference type="Pfam" id="PF12684"/>
    </source>
</evidence>
<sequence>MQILTDKEYFAYPAISKSQLHQYDPLNPIAFWRGCKLNPQCTPDKETDAMVNGKLRHMLLLEPQKFEQEFLVIEGGYGFGTRNTKAFQKVIEDNPGKTVITQEMLDTAKLQIDTLKSYSLIQSVLEGATVEKAFLWTDEETGLPLKCKLDLIKNIADGLVITEYKGASNMDNISKGIDIPGWQWDAGMQTKAIKAKYGVTPFKMLFIVQSTIVGEEHKILPISIDSETCEFCEDFVNIALGKIAARIEKYNAGDPDAWRSELMEQTFMGTNGTCFSYGFDRLFEAIKG</sequence>
<feature type="domain" description="Putative exodeoxyribonuclease 8 PDDEXK-like" evidence="1">
    <location>
        <begin position="37"/>
        <end position="210"/>
    </location>
</feature>
<dbReference type="Pfam" id="PF12684">
    <property type="entry name" value="DUF3799"/>
    <property type="match status" value="1"/>
</dbReference>
<gene>
    <name evidence="2" type="ordered locus">Emin_0978</name>
</gene>
<organism evidence="2 3">
    <name type="scientific">Elusimicrobium minutum (strain Pei191)</name>
    <dbReference type="NCBI Taxonomy" id="445932"/>
    <lineage>
        <taxon>Bacteria</taxon>
        <taxon>Pseudomonadati</taxon>
        <taxon>Elusimicrobiota</taxon>
        <taxon>Elusimicrobia</taxon>
        <taxon>Elusimicrobiales</taxon>
        <taxon>Elusimicrobiaceae</taxon>
        <taxon>Elusimicrobium</taxon>
    </lineage>
</organism>
<dbReference type="RefSeq" id="WP_012415146.1">
    <property type="nucleotide sequence ID" value="NC_010644.1"/>
</dbReference>
<dbReference type="InterPro" id="IPR011604">
    <property type="entry name" value="PDDEXK-like_dom_sf"/>
</dbReference>
<dbReference type="HOGENOM" id="CLU_965537_0_0_0"/>
<evidence type="ECO:0000313" key="2">
    <source>
        <dbReference type="EMBL" id="ACC98531.1"/>
    </source>
</evidence>
<dbReference type="Gene3D" id="3.90.320.10">
    <property type="match status" value="1"/>
</dbReference>
<reference evidence="2 3" key="1">
    <citation type="journal article" date="2009" name="Appl. Environ. Microbiol.">
        <title>Genomic analysis of 'Elusimicrobium minutum,' the first cultivated representative of the phylum 'Elusimicrobia' (formerly termite group 1).</title>
        <authorList>
            <person name="Herlemann D.P.R."/>
            <person name="Geissinger O."/>
            <person name="Ikeda-Ohtsubo W."/>
            <person name="Kunin V."/>
            <person name="Sun H."/>
            <person name="Lapidus A."/>
            <person name="Hugenholtz P."/>
            <person name="Brune A."/>
        </authorList>
    </citation>
    <scope>NUCLEOTIDE SEQUENCE [LARGE SCALE GENOMIC DNA]</scope>
    <source>
        <strain evidence="2 3">Pei191</strain>
    </source>
</reference>
<protein>
    <recommendedName>
        <fullName evidence="1">Putative exodeoxyribonuclease 8 PDDEXK-like domain-containing protein</fullName>
    </recommendedName>
</protein>
<dbReference type="KEGG" id="emi:Emin_0978"/>
<dbReference type="Proteomes" id="UP000001029">
    <property type="component" value="Chromosome"/>
</dbReference>
<dbReference type="OrthoDB" id="3292504at2"/>
<evidence type="ECO:0000313" key="3">
    <source>
        <dbReference type="Proteomes" id="UP000001029"/>
    </source>
</evidence>
<keyword evidence="3" id="KW-1185">Reference proteome</keyword>
<proteinExistence type="predicted"/>
<dbReference type="AlphaFoldDB" id="B2KDD5"/>